<evidence type="ECO:0000256" key="2">
    <source>
        <dbReference type="ARBA" id="ARBA00023163"/>
    </source>
</evidence>
<sequence length="515" mass="57916">DQEWGGSESIDMDFFTCGTSLFAQSTPHTSSCGDEFKKIIEPGKTGFDRFHSSSSSSFEILNKYGSRCRRFNGENKNLQKYGTEANEPSTFRLSIEQIIRVASENFIEYSTSQISNEVSILSHPYPSSILCHSKEDSQAVELVQNLLLCAEKVNAKQYERAKKILLECDRMSSPKGTPIQRLVFYFTEALYEKIDGETGNITRKGLSKKTEDPLEALKSSEETMIAFHKEVPLSQITKFAGIQSVVDNIGDAKKIHFIIFEIRKGIQCTILMQALSENCVEHLKITSVGTKTSRASMEKTGTQLTSFSNSLGFRFSFNVVIVDDISDLDKSQFKIEENEAIIVYAEFALTNMIGQSDRLEHLMKLIKALNPCVMVVTEVEANCNSPIFVDRFVEALFFYGASFELMGDCMKNDEKHRFIAEGTCFGSSIRNIIATEGGERKIRHVSVSVWRAFFERFGFEEIELSDSSIYQANLVLKNFAFGDSFTFNFDGKSLIIGWKGTPISSLSAWKLKCTT</sequence>
<dbReference type="eggNOG" id="ENOG502QQYY">
    <property type="taxonomic scope" value="Eukaryota"/>
</dbReference>
<dbReference type="STRING" id="4155.A0A022QQU3"/>
<keyword evidence="2" id="KW-0804">Transcription</keyword>
<dbReference type="Pfam" id="PF03514">
    <property type="entry name" value="GRAS"/>
    <property type="match status" value="1"/>
</dbReference>
<dbReference type="Proteomes" id="UP000030748">
    <property type="component" value="Unassembled WGS sequence"/>
</dbReference>
<dbReference type="AlphaFoldDB" id="A0A022QQU3"/>
<keyword evidence="1" id="KW-0805">Transcription regulation</keyword>
<dbReference type="EMBL" id="KI631172">
    <property type="protein sequence ID" value="EYU29648.1"/>
    <property type="molecule type" value="Genomic_DNA"/>
</dbReference>
<feature type="non-terminal residue" evidence="4">
    <location>
        <position position="1"/>
    </location>
</feature>
<protein>
    <submittedName>
        <fullName evidence="4">Uncharacterized protein</fullName>
    </submittedName>
</protein>
<dbReference type="InterPro" id="IPR005202">
    <property type="entry name" value="TF_GRAS"/>
</dbReference>
<dbReference type="GO" id="GO:0003700">
    <property type="term" value="F:DNA-binding transcription factor activity"/>
    <property type="evidence" value="ECO:0000318"/>
    <property type="project" value="GO_Central"/>
</dbReference>
<dbReference type="PANTHER" id="PTHR31636">
    <property type="entry name" value="OSJNBA0084A10.13 PROTEIN-RELATED"/>
    <property type="match status" value="1"/>
</dbReference>
<feature type="region of interest" description="Leucine repeat II (LRII)" evidence="3">
    <location>
        <begin position="299"/>
        <end position="331"/>
    </location>
</feature>
<feature type="region of interest" description="SAW" evidence="3">
    <location>
        <begin position="434"/>
        <end position="510"/>
    </location>
</feature>
<accession>A0A022QQU3</accession>
<keyword evidence="5" id="KW-1185">Reference proteome</keyword>
<feature type="short sequence motif" description="LxCxE motif" evidence="3">
    <location>
        <begin position="147"/>
        <end position="151"/>
    </location>
</feature>
<comment type="caution">
    <text evidence="3">Lacks conserved residue(s) required for the propagation of feature annotation.</text>
</comment>
<evidence type="ECO:0000256" key="1">
    <source>
        <dbReference type="ARBA" id="ARBA00023015"/>
    </source>
</evidence>
<evidence type="ECO:0000313" key="5">
    <source>
        <dbReference type="Proteomes" id="UP000030748"/>
    </source>
</evidence>
<gene>
    <name evidence="4" type="ORF">MIMGU_mgv1a017922mg</name>
</gene>
<dbReference type="GO" id="GO:0006355">
    <property type="term" value="P:regulation of DNA-templated transcription"/>
    <property type="evidence" value="ECO:0000318"/>
    <property type="project" value="GO_Central"/>
</dbReference>
<comment type="similarity">
    <text evidence="3">Belongs to the GRAS family.</text>
</comment>
<proteinExistence type="inferred from homology"/>
<evidence type="ECO:0000256" key="3">
    <source>
        <dbReference type="PROSITE-ProRule" id="PRU01191"/>
    </source>
</evidence>
<name>A0A022QQU3_ERYGU</name>
<dbReference type="PROSITE" id="PS50985">
    <property type="entry name" value="GRAS"/>
    <property type="match status" value="1"/>
</dbReference>
<evidence type="ECO:0000313" key="4">
    <source>
        <dbReference type="EMBL" id="EYU29648.1"/>
    </source>
</evidence>
<dbReference type="GO" id="GO:0005634">
    <property type="term" value="C:nucleus"/>
    <property type="evidence" value="ECO:0000318"/>
    <property type="project" value="GO_Central"/>
</dbReference>
<reference evidence="4 5" key="1">
    <citation type="journal article" date="2013" name="Proc. Natl. Acad. Sci. U.S.A.">
        <title>Fine-scale variation in meiotic recombination in Mimulus inferred from population shotgun sequencing.</title>
        <authorList>
            <person name="Hellsten U."/>
            <person name="Wright K.M."/>
            <person name="Jenkins J."/>
            <person name="Shu S."/>
            <person name="Yuan Y."/>
            <person name="Wessler S.R."/>
            <person name="Schmutz J."/>
            <person name="Willis J.H."/>
            <person name="Rokhsar D.S."/>
        </authorList>
    </citation>
    <scope>NUCLEOTIDE SEQUENCE [LARGE SCALE GENOMIC DNA]</scope>
    <source>
        <strain evidence="5">cv. DUN x IM62</strain>
    </source>
</reference>
<dbReference type="GO" id="GO:0043565">
    <property type="term" value="F:sequence-specific DNA binding"/>
    <property type="evidence" value="ECO:0000318"/>
    <property type="project" value="GO_Central"/>
</dbReference>
<organism evidence="4 5">
    <name type="scientific">Erythranthe guttata</name>
    <name type="common">Yellow monkey flower</name>
    <name type="synonym">Mimulus guttatus</name>
    <dbReference type="NCBI Taxonomy" id="4155"/>
    <lineage>
        <taxon>Eukaryota</taxon>
        <taxon>Viridiplantae</taxon>
        <taxon>Streptophyta</taxon>
        <taxon>Embryophyta</taxon>
        <taxon>Tracheophyta</taxon>
        <taxon>Spermatophyta</taxon>
        <taxon>Magnoliopsida</taxon>
        <taxon>eudicotyledons</taxon>
        <taxon>Gunneridae</taxon>
        <taxon>Pentapetalae</taxon>
        <taxon>asterids</taxon>
        <taxon>lamiids</taxon>
        <taxon>Lamiales</taxon>
        <taxon>Phrymaceae</taxon>
        <taxon>Erythranthe</taxon>
    </lineage>
</organism>